<proteinExistence type="predicted"/>
<feature type="transmembrane region" description="Helical" evidence="2">
    <location>
        <begin position="29"/>
        <end position="51"/>
    </location>
</feature>
<organism evidence="3 4">
    <name type="scientific">Erythranthe guttata</name>
    <name type="common">Yellow monkey flower</name>
    <name type="synonym">Mimulus guttatus</name>
    <dbReference type="NCBI Taxonomy" id="4155"/>
    <lineage>
        <taxon>Eukaryota</taxon>
        <taxon>Viridiplantae</taxon>
        <taxon>Streptophyta</taxon>
        <taxon>Embryophyta</taxon>
        <taxon>Tracheophyta</taxon>
        <taxon>Spermatophyta</taxon>
        <taxon>Magnoliopsida</taxon>
        <taxon>eudicotyledons</taxon>
        <taxon>Gunneridae</taxon>
        <taxon>Pentapetalae</taxon>
        <taxon>asterids</taxon>
        <taxon>lamiids</taxon>
        <taxon>Lamiales</taxon>
        <taxon>Phrymaceae</taxon>
        <taxon>Erythranthe</taxon>
    </lineage>
</organism>
<keyword evidence="2" id="KW-0812">Transmembrane</keyword>
<dbReference type="AlphaFoldDB" id="A0A022RQ52"/>
<reference evidence="3 4" key="1">
    <citation type="journal article" date="2013" name="Proc. Natl. Acad. Sci. U.S.A.">
        <title>Fine-scale variation in meiotic recombination in Mimulus inferred from population shotgun sequencing.</title>
        <authorList>
            <person name="Hellsten U."/>
            <person name="Wright K.M."/>
            <person name="Jenkins J."/>
            <person name="Shu S."/>
            <person name="Yuan Y."/>
            <person name="Wessler S.R."/>
            <person name="Schmutz J."/>
            <person name="Willis J.H."/>
            <person name="Rokhsar D.S."/>
        </authorList>
    </citation>
    <scope>NUCLEOTIDE SEQUENCE [LARGE SCALE GENOMIC DNA]</scope>
    <source>
        <strain evidence="4">cv. DUN x IM62</strain>
    </source>
</reference>
<evidence type="ECO:0008006" key="5">
    <source>
        <dbReference type="Google" id="ProtNLM"/>
    </source>
</evidence>
<sequence>MDTFNNFQDIRVEKANAVLRYRRIRKITALFRFVELFVFLVTVSRFCSQFASSVKLSAGEYFSGISIALISPRFVFLVGNAIVIVLFFKSGRFSTNNNSGGEKTADFYDEYVAKCWRNPQSHNKLEEKKACDARGEGMKIQRSHSENQMMHVDERRRQLRRSVTERRGEPLFVRGGWDERRRVPANSGSVHRPAAEVFEGGGR</sequence>
<evidence type="ECO:0000256" key="1">
    <source>
        <dbReference type="SAM" id="MobiDB-lite"/>
    </source>
</evidence>
<dbReference type="PANTHER" id="PTHR33640">
    <property type="entry name" value="TRANSMEMBRANE PROTEIN"/>
    <property type="match status" value="1"/>
</dbReference>
<feature type="transmembrane region" description="Helical" evidence="2">
    <location>
        <begin position="63"/>
        <end position="88"/>
    </location>
</feature>
<keyword evidence="4" id="KW-1185">Reference proteome</keyword>
<keyword evidence="2" id="KW-0472">Membrane</keyword>
<feature type="region of interest" description="Disordered" evidence="1">
    <location>
        <begin position="182"/>
        <end position="203"/>
    </location>
</feature>
<dbReference type="eggNOG" id="ENOG502S0WV">
    <property type="taxonomic scope" value="Eukaryota"/>
</dbReference>
<evidence type="ECO:0000313" key="4">
    <source>
        <dbReference type="Proteomes" id="UP000030748"/>
    </source>
</evidence>
<name>A0A022RQ52_ERYGU</name>
<dbReference type="EMBL" id="KI630281">
    <property type="protein sequence ID" value="EYU42607.1"/>
    <property type="molecule type" value="Genomic_DNA"/>
</dbReference>
<accession>A0A022RQ52</accession>
<evidence type="ECO:0000256" key="2">
    <source>
        <dbReference type="SAM" id="Phobius"/>
    </source>
</evidence>
<gene>
    <name evidence="3" type="ORF">MIMGU_mgv1a014038mg</name>
</gene>
<evidence type="ECO:0000313" key="3">
    <source>
        <dbReference type="EMBL" id="EYU42607.1"/>
    </source>
</evidence>
<protein>
    <recommendedName>
        <fullName evidence="5">DUF4408 domain-containing protein</fullName>
    </recommendedName>
</protein>
<keyword evidence="2" id="KW-1133">Transmembrane helix</keyword>
<dbReference type="PANTHER" id="PTHR33640:SF8">
    <property type="entry name" value="TRANSMEMBRANE PROTEIN"/>
    <property type="match status" value="1"/>
</dbReference>
<dbReference type="Proteomes" id="UP000030748">
    <property type="component" value="Unassembled WGS sequence"/>
</dbReference>